<dbReference type="EMBL" id="CASHTH010000542">
    <property type="protein sequence ID" value="CAI8003782.1"/>
    <property type="molecule type" value="Genomic_DNA"/>
</dbReference>
<evidence type="ECO:0000313" key="4">
    <source>
        <dbReference type="Proteomes" id="UP001174909"/>
    </source>
</evidence>
<dbReference type="InterPro" id="IPR051317">
    <property type="entry name" value="Gfo/Idh/MocA_oxidoreduct"/>
</dbReference>
<evidence type="ECO:0000256" key="1">
    <source>
        <dbReference type="ARBA" id="ARBA00010928"/>
    </source>
</evidence>
<keyword evidence="4" id="KW-1185">Reference proteome</keyword>
<evidence type="ECO:0000259" key="2">
    <source>
        <dbReference type="Pfam" id="PF22725"/>
    </source>
</evidence>
<dbReference type="AlphaFoldDB" id="A0AA35R4D2"/>
<dbReference type="SUPFAM" id="SSF55347">
    <property type="entry name" value="Glyceraldehyde-3-phosphate dehydrogenase-like, C-terminal domain"/>
    <property type="match status" value="1"/>
</dbReference>
<dbReference type="Gene3D" id="3.30.360.10">
    <property type="entry name" value="Dihydrodipicolinate Reductase, domain 2"/>
    <property type="match status" value="1"/>
</dbReference>
<feature type="domain" description="GFO/IDH/MocA-like oxidoreductase" evidence="2">
    <location>
        <begin position="6"/>
        <end position="117"/>
    </location>
</feature>
<proteinExistence type="inferred from homology"/>
<organism evidence="3 4">
    <name type="scientific">Geodia barretti</name>
    <name type="common">Barrett's horny sponge</name>
    <dbReference type="NCBI Taxonomy" id="519541"/>
    <lineage>
        <taxon>Eukaryota</taxon>
        <taxon>Metazoa</taxon>
        <taxon>Porifera</taxon>
        <taxon>Demospongiae</taxon>
        <taxon>Heteroscleromorpha</taxon>
        <taxon>Tetractinellida</taxon>
        <taxon>Astrophorina</taxon>
        <taxon>Geodiidae</taxon>
        <taxon>Geodia</taxon>
    </lineage>
</organism>
<dbReference type="PANTHER" id="PTHR43708">
    <property type="entry name" value="CONSERVED EXPRESSED OXIDOREDUCTASE (EUROFUNG)"/>
    <property type="match status" value="1"/>
</dbReference>
<reference evidence="3" key="1">
    <citation type="submission" date="2023-03" db="EMBL/GenBank/DDBJ databases">
        <authorList>
            <person name="Steffen K."/>
            <person name="Cardenas P."/>
        </authorList>
    </citation>
    <scope>NUCLEOTIDE SEQUENCE</scope>
</reference>
<protein>
    <recommendedName>
        <fullName evidence="2">GFO/IDH/MocA-like oxidoreductase domain-containing protein</fullName>
    </recommendedName>
</protein>
<dbReference type="Proteomes" id="UP001174909">
    <property type="component" value="Unassembled WGS sequence"/>
</dbReference>
<dbReference type="PANTHER" id="PTHR43708:SF8">
    <property type="entry name" value="OXIDOREDUCTASE"/>
    <property type="match status" value="1"/>
</dbReference>
<evidence type="ECO:0000313" key="3">
    <source>
        <dbReference type="EMBL" id="CAI8003782.1"/>
    </source>
</evidence>
<comment type="caution">
    <text evidence="3">The sequence shown here is derived from an EMBL/GenBank/DDBJ whole genome shotgun (WGS) entry which is preliminary data.</text>
</comment>
<accession>A0AA35R4D2</accession>
<dbReference type="Pfam" id="PF22725">
    <property type="entry name" value="GFO_IDH_MocA_C3"/>
    <property type="match status" value="1"/>
</dbReference>
<sequence length="210" mass="22942">MSIEMRMLTTQVQYRNPQGWLFRHEYAGSGILAWLGCHYIDMLRYITHDEIVSVSAEVATRSGEDIDVEDIATLSFRLRSGAVGSLHAGYTLALSGSKYPNQPSYDTYVGVNGQNGRIHWASPGVAEHMSVETAQGSWASAPQREFDYTLGQSPAYGGIAGEEFIRDFIRSGQGEGTPPASGRDALQVARIIDAALESSQTGRRVEVELP</sequence>
<name>A0AA35R4D2_GEOBA</name>
<comment type="similarity">
    <text evidence="1">Belongs to the Gfo/Idh/MocA family.</text>
</comment>
<gene>
    <name evidence="3" type="ORF">GBAR_LOCUS3762</name>
</gene>
<dbReference type="InterPro" id="IPR055170">
    <property type="entry name" value="GFO_IDH_MocA-like_dom"/>
</dbReference>